<dbReference type="EMBL" id="JBHUHX010000007">
    <property type="protein sequence ID" value="MFD2110992.1"/>
    <property type="molecule type" value="Genomic_DNA"/>
</dbReference>
<evidence type="ECO:0000256" key="2">
    <source>
        <dbReference type="ARBA" id="ARBA00022670"/>
    </source>
</evidence>
<dbReference type="PROSITE" id="PS51257">
    <property type="entry name" value="PROKAR_LIPOPROTEIN"/>
    <property type="match status" value="1"/>
</dbReference>
<keyword evidence="7" id="KW-1185">Reference proteome</keyword>
<dbReference type="PANTHER" id="PTHR47053">
    <property type="entry name" value="MUREIN DD-ENDOPEPTIDASE MEPH-RELATED"/>
    <property type="match status" value="1"/>
</dbReference>
<comment type="caution">
    <text evidence="6">The sequence shown here is derived from an EMBL/GenBank/DDBJ whole genome shotgun (WGS) entry which is preliminary data.</text>
</comment>
<dbReference type="Proteomes" id="UP001597337">
    <property type="component" value="Unassembled WGS sequence"/>
</dbReference>
<feature type="domain" description="NlpC/P60" evidence="5">
    <location>
        <begin position="36"/>
        <end position="158"/>
    </location>
</feature>
<organism evidence="6 7">
    <name type="scientific">Thiorhodococcus fuscus</name>
    <dbReference type="NCBI Taxonomy" id="527200"/>
    <lineage>
        <taxon>Bacteria</taxon>
        <taxon>Pseudomonadati</taxon>
        <taxon>Pseudomonadota</taxon>
        <taxon>Gammaproteobacteria</taxon>
        <taxon>Chromatiales</taxon>
        <taxon>Chromatiaceae</taxon>
        <taxon>Thiorhodococcus</taxon>
    </lineage>
</organism>
<sequence length="159" mass="17374">MKVRVRWLLICLGAVGGLFLVSGCSSIAGREGDDATKRRADVVLAGLAQVGTPYVYGGETPKEGFDCSGLTFYAHHVVGLNIPRTAKAQRKAAKPVSGDRPRPGDMVFFKTGPGVYHVGLMIDRERFVHASTSRHRVRIARLANPYWRARYLGAGTYLN</sequence>
<comment type="similarity">
    <text evidence="1">Belongs to the peptidase C40 family.</text>
</comment>
<reference evidence="7" key="1">
    <citation type="journal article" date="2019" name="Int. J. Syst. Evol. Microbiol.">
        <title>The Global Catalogue of Microorganisms (GCM) 10K type strain sequencing project: providing services to taxonomists for standard genome sequencing and annotation.</title>
        <authorList>
            <consortium name="The Broad Institute Genomics Platform"/>
            <consortium name="The Broad Institute Genome Sequencing Center for Infectious Disease"/>
            <person name="Wu L."/>
            <person name="Ma J."/>
        </authorList>
    </citation>
    <scope>NUCLEOTIDE SEQUENCE [LARGE SCALE GENOMIC DNA]</scope>
    <source>
        <strain evidence="7">KACC 12597</strain>
    </source>
</reference>
<evidence type="ECO:0000313" key="6">
    <source>
        <dbReference type="EMBL" id="MFD2110992.1"/>
    </source>
</evidence>
<dbReference type="SUPFAM" id="SSF54001">
    <property type="entry name" value="Cysteine proteinases"/>
    <property type="match status" value="1"/>
</dbReference>
<dbReference type="Gene3D" id="3.90.1720.10">
    <property type="entry name" value="endopeptidase domain like (from Nostoc punctiforme)"/>
    <property type="match status" value="1"/>
</dbReference>
<keyword evidence="2" id="KW-0645">Protease</keyword>
<dbReference type="PANTHER" id="PTHR47053:SF1">
    <property type="entry name" value="MUREIN DD-ENDOPEPTIDASE MEPH-RELATED"/>
    <property type="match status" value="1"/>
</dbReference>
<evidence type="ECO:0000313" key="7">
    <source>
        <dbReference type="Proteomes" id="UP001597337"/>
    </source>
</evidence>
<name>A0ABW4Y491_9GAMM</name>
<dbReference type="RefSeq" id="WP_386023531.1">
    <property type="nucleotide sequence ID" value="NZ_JBHUHX010000007.1"/>
</dbReference>
<dbReference type="InterPro" id="IPR051202">
    <property type="entry name" value="Peptidase_C40"/>
</dbReference>
<evidence type="ECO:0000256" key="1">
    <source>
        <dbReference type="ARBA" id="ARBA00007074"/>
    </source>
</evidence>
<dbReference type="Pfam" id="PF00877">
    <property type="entry name" value="NLPC_P60"/>
    <property type="match status" value="1"/>
</dbReference>
<evidence type="ECO:0000259" key="5">
    <source>
        <dbReference type="PROSITE" id="PS51935"/>
    </source>
</evidence>
<gene>
    <name evidence="6" type="ORF">ACFSJC_03950</name>
</gene>
<dbReference type="PROSITE" id="PS51935">
    <property type="entry name" value="NLPC_P60"/>
    <property type="match status" value="1"/>
</dbReference>
<protein>
    <submittedName>
        <fullName evidence="6">C40 family peptidase</fullName>
    </submittedName>
</protein>
<accession>A0ABW4Y491</accession>
<dbReference type="InterPro" id="IPR038765">
    <property type="entry name" value="Papain-like_cys_pep_sf"/>
</dbReference>
<evidence type="ECO:0000256" key="4">
    <source>
        <dbReference type="ARBA" id="ARBA00022807"/>
    </source>
</evidence>
<proteinExistence type="inferred from homology"/>
<evidence type="ECO:0000256" key="3">
    <source>
        <dbReference type="ARBA" id="ARBA00022801"/>
    </source>
</evidence>
<keyword evidence="3" id="KW-0378">Hydrolase</keyword>
<dbReference type="InterPro" id="IPR000064">
    <property type="entry name" value="NLP_P60_dom"/>
</dbReference>
<keyword evidence="4" id="KW-0788">Thiol protease</keyword>